<keyword evidence="12 13" id="KW-0275">Fatty acid biosynthesis</keyword>
<keyword evidence="7 14" id="KW-1133">Transmembrane helix</keyword>
<sequence length="340" mass="39935">MRSSNDIKLDDMDLMKDEDINNDINDKKSKMIISKMLNFKTDIIWYIALQLFVLHVVGIYGLLTFDYMKNLMTTLWIPGMYLISNLGLSAGVHRLWSHKCYKAKLPLRILLLICYNSSGQNTIYNWVKNHRMHHKYCDTDADPHNNRRGFFYAHCGWVMMKEHPEFIKKVKQLDLSDIMSDPVVAFGERYALPLQLFFTIILPTIIPVYLWNETWSRAIISQIFIRYMISLNFLWTLNSMAHAWGTKPYDKYITSVDNNFIYYITTGEGYHNFHHAFPWDYRSSEAGNNKFNYTTHFIDICAKLGLAYDLKYPSDEHIKNVILKNGDGTHPIMSEVPRPQ</sequence>
<dbReference type="OrthoDB" id="10260134at2759"/>
<organism evidence="16 17">
    <name type="scientific">Pogonomyrmex barbatus</name>
    <name type="common">red harvester ant</name>
    <dbReference type="NCBI Taxonomy" id="144034"/>
    <lineage>
        <taxon>Eukaryota</taxon>
        <taxon>Metazoa</taxon>
        <taxon>Ecdysozoa</taxon>
        <taxon>Arthropoda</taxon>
        <taxon>Hexapoda</taxon>
        <taxon>Insecta</taxon>
        <taxon>Pterygota</taxon>
        <taxon>Neoptera</taxon>
        <taxon>Endopterygota</taxon>
        <taxon>Hymenoptera</taxon>
        <taxon>Apocrita</taxon>
        <taxon>Aculeata</taxon>
        <taxon>Formicoidea</taxon>
        <taxon>Formicidae</taxon>
        <taxon>Myrmicinae</taxon>
        <taxon>Pogonomyrmex</taxon>
    </lineage>
</organism>
<evidence type="ECO:0000256" key="11">
    <source>
        <dbReference type="ARBA" id="ARBA00023136"/>
    </source>
</evidence>
<dbReference type="PANTHER" id="PTHR11351">
    <property type="entry name" value="ACYL-COA DESATURASE"/>
    <property type="match status" value="1"/>
</dbReference>
<dbReference type="Pfam" id="PF00487">
    <property type="entry name" value="FA_desaturase"/>
    <property type="match status" value="1"/>
</dbReference>
<evidence type="ECO:0000259" key="15">
    <source>
        <dbReference type="Pfam" id="PF00487"/>
    </source>
</evidence>
<dbReference type="GO" id="GO:0005789">
    <property type="term" value="C:endoplasmic reticulum membrane"/>
    <property type="evidence" value="ECO:0007669"/>
    <property type="project" value="TreeGrafter"/>
</dbReference>
<evidence type="ECO:0000313" key="16">
    <source>
        <dbReference type="Proteomes" id="UP000504615"/>
    </source>
</evidence>
<feature type="transmembrane region" description="Helical" evidence="14">
    <location>
        <begin position="218"/>
        <end position="237"/>
    </location>
</feature>
<comment type="subcellular location">
    <subcellularLocation>
        <location evidence="1">Membrane</location>
        <topology evidence="1">Multi-pass membrane protein</topology>
    </subcellularLocation>
</comment>
<dbReference type="GeneID" id="105427416"/>
<dbReference type="PROSITE" id="PS00476">
    <property type="entry name" value="FATTY_ACID_DESATUR_1"/>
    <property type="match status" value="1"/>
</dbReference>
<evidence type="ECO:0000256" key="14">
    <source>
        <dbReference type="SAM" id="Phobius"/>
    </source>
</evidence>
<dbReference type="Proteomes" id="UP000504615">
    <property type="component" value="Unplaced"/>
</dbReference>
<reference evidence="17" key="1">
    <citation type="submission" date="2025-08" db="UniProtKB">
        <authorList>
            <consortium name="RefSeq"/>
        </authorList>
    </citation>
    <scope>IDENTIFICATION</scope>
</reference>
<evidence type="ECO:0000256" key="4">
    <source>
        <dbReference type="ARBA" id="ARBA00022692"/>
    </source>
</evidence>
<proteinExistence type="inferred from homology"/>
<dbReference type="InterPro" id="IPR001522">
    <property type="entry name" value="FADS-1_CS"/>
</dbReference>
<dbReference type="GO" id="GO:0004768">
    <property type="term" value="F:stearoyl-CoA 9-desaturase activity"/>
    <property type="evidence" value="ECO:0007669"/>
    <property type="project" value="TreeGrafter"/>
</dbReference>
<dbReference type="PANTHER" id="PTHR11351:SF21">
    <property type="entry name" value="GH07782P"/>
    <property type="match status" value="1"/>
</dbReference>
<feature type="domain" description="Fatty acid desaturase" evidence="15">
    <location>
        <begin position="85"/>
        <end position="278"/>
    </location>
</feature>
<comment type="similarity">
    <text evidence="2 13">Belongs to the fatty acid desaturase type 1 family.</text>
</comment>
<keyword evidence="11 14" id="KW-0472">Membrane</keyword>
<gene>
    <name evidence="17" type="primary">LOC105427416</name>
</gene>
<dbReference type="CDD" id="cd03505">
    <property type="entry name" value="Delta9-FADS-like"/>
    <property type="match status" value="1"/>
</dbReference>
<dbReference type="KEGG" id="pbar:105427416"/>
<evidence type="ECO:0000256" key="13">
    <source>
        <dbReference type="RuleBase" id="RU000581"/>
    </source>
</evidence>
<protein>
    <submittedName>
        <fullName evidence="17">Acyl-CoA Delta(11) desaturase-like isoform X1</fullName>
    </submittedName>
</protein>
<evidence type="ECO:0000256" key="6">
    <source>
        <dbReference type="ARBA" id="ARBA00022832"/>
    </source>
</evidence>
<evidence type="ECO:0000313" key="17">
    <source>
        <dbReference type="RefSeq" id="XP_011637425.1"/>
    </source>
</evidence>
<dbReference type="RefSeq" id="XP_011637425.1">
    <property type="nucleotide sequence ID" value="XM_011639123.2"/>
</dbReference>
<keyword evidence="5" id="KW-0479">Metal-binding</keyword>
<keyword evidence="6" id="KW-0276">Fatty acid metabolism</keyword>
<keyword evidence="10" id="KW-0443">Lipid metabolism</keyword>
<name>A0A6I9WZH3_9HYME</name>
<dbReference type="GO" id="GO:0005506">
    <property type="term" value="F:iron ion binding"/>
    <property type="evidence" value="ECO:0007669"/>
    <property type="project" value="TreeGrafter"/>
</dbReference>
<accession>A0A6I9WZH3</accession>
<evidence type="ECO:0000256" key="9">
    <source>
        <dbReference type="ARBA" id="ARBA00023004"/>
    </source>
</evidence>
<evidence type="ECO:0000256" key="1">
    <source>
        <dbReference type="ARBA" id="ARBA00004141"/>
    </source>
</evidence>
<evidence type="ECO:0000256" key="8">
    <source>
        <dbReference type="ARBA" id="ARBA00023002"/>
    </source>
</evidence>
<evidence type="ECO:0000256" key="5">
    <source>
        <dbReference type="ARBA" id="ARBA00022723"/>
    </source>
</evidence>
<evidence type="ECO:0000256" key="7">
    <source>
        <dbReference type="ARBA" id="ARBA00022989"/>
    </source>
</evidence>
<keyword evidence="3 13" id="KW-0444">Lipid biosynthesis</keyword>
<dbReference type="PRINTS" id="PR00075">
    <property type="entry name" value="FACDDSATRASE"/>
</dbReference>
<keyword evidence="9" id="KW-0408">Iron</keyword>
<dbReference type="InterPro" id="IPR015876">
    <property type="entry name" value="Acyl-CoA_DS"/>
</dbReference>
<comment type="domain">
    <text evidence="13">The histidine box domains are involved in binding the catalytic metal ions.</text>
</comment>
<evidence type="ECO:0000256" key="3">
    <source>
        <dbReference type="ARBA" id="ARBA00022516"/>
    </source>
</evidence>
<feature type="transmembrane region" description="Helical" evidence="14">
    <location>
        <begin position="75"/>
        <end position="96"/>
    </location>
</feature>
<keyword evidence="16" id="KW-1185">Reference proteome</keyword>
<comment type="cofactor">
    <cofactor evidence="13">
        <name>Fe(2+)</name>
        <dbReference type="ChEBI" id="CHEBI:29033"/>
    </cofactor>
</comment>
<evidence type="ECO:0000256" key="2">
    <source>
        <dbReference type="ARBA" id="ARBA00009295"/>
    </source>
</evidence>
<dbReference type="AlphaFoldDB" id="A0A6I9WZH3"/>
<evidence type="ECO:0000256" key="12">
    <source>
        <dbReference type="ARBA" id="ARBA00023160"/>
    </source>
</evidence>
<keyword evidence="8 13" id="KW-0560">Oxidoreductase</keyword>
<keyword evidence="4 13" id="KW-0812">Transmembrane</keyword>
<feature type="transmembrane region" description="Helical" evidence="14">
    <location>
        <begin position="43"/>
        <end position="63"/>
    </location>
</feature>
<dbReference type="InterPro" id="IPR005804">
    <property type="entry name" value="FA_desaturase_dom"/>
</dbReference>
<evidence type="ECO:0000256" key="10">
    <source>
        <dbReference type="ARBA" id="ARBA00023098"/>
    </source>
</evidence>
<dbReference type="GO" id="GO:0006636">
    <property type="term" value="P:unsaturated fatty acid biosynthetic process"/>
    <property type="evidence" value="ECO:0007669"/>
    <property type="project" value="TreeGrafter"/>
</dbReference>
<feature type="transmembrane region" description="Helical" evidence="14">
    <location>
        <begin position="190"/>
        <end position="212"/>
    </location>
</feature>